<keyword evidence="3" id="KW-1003">Cell membrane</keyword>
<evidence type="ECO:0000256" key="4">
    <source>
        <dbReference type="ARBA" id="ARBA00022692"/>
    </source>
</evidence>
<dbReference type="PANTHER" id="PTHR30003:SF0">
    <property type="entry name" value="GLYCOLATE PERMEASE GLCA-RELATED"/>
    <property type="match status" value="1"/>
</dbReference>
<name>A0A101E2A6_ARCFL</name>
<dbReference type="EMBL" id="LGEX01000009">
    <property type="protein sequence ID" value="KUK07263.1"/>
    <property type="molecule type" value="Genomic_DNA"/>
</dbReference>
<dbReference type="AlphaFoldDB" id="A0A101E2A6"/>
<evidence type="ECO:0000256" key="1">
    <source>
        <dbReference type="ARBA" id="ARBA00004651"/>
    </source>
</evidence>
<dbReference type="Pfam" id="PF02652">
    <property type="entry name" value="Lactate_perm"/>
    <property type="match status" value="1"/>
</dbReference>
<dbReference type="GO" id="GO:0015295">
    <property type="term" value="F:solute:proton symporter activity"/>
    <property type="evidence" value="ECO:0007669"/>
    <property type="project" value="TreeGrafter"/>
</dbReference>
<dbReference type="PATRIC" id="fig|2234.6.peg.1358"/>
<feature type="transmembrane region" description="Helical" evidence="7">
    <location>
        <begin position="21"/>
        <end position="44"/>
    </location>
</feature>
<sequence length="181" mass="18549">MLISNAVSRLSPKHTARALKTTAIGVAPAAIALVFAVSLSQIMMNSGNNLSGMPSMLKVMAVSLANATGLGYIMLAVFVGILGAYMAGSNTVSNILFGGFQFEIANATGLPKTIILALQNVGGAVGNMICVHNVVAVCTTCGILGQEGDVIRKNLVPATIYAIVVSVVAAIAVFVLKIQMI</sequence>
<comment type="caution">
    <text evidence="9">The sequence shown here is derived from an EMBL/GenBank/DDBJ whole genome shotgun (WGS) entry which is preliminary data.</text>
</comment>
<proteinExistence type="predicted"/>
<keyword evidence="5 7" id="KW-1133">Transmembrane helix</keyword>
<dbReference type="Proteomes" id="UP000054015">
    <property type="component" value="Unassembled WGS sequence"/>
</dbReference>
<keyword evidence="2" id="KW-0813">Transport</keyword>
<dbReference type="PANTHER" id="PTHR30003">
    <property type="entry name" value="L-LACTATE PERMEASE"/>
    <property type="match status" value="1"/>
</dbReference>
<evidence type="ECO:0000256" key="7">
    <source>
        <dbReference type="SAM" id="Phobius"/>
    </source>
</evidence>
<dbReference type="GO" id="GO:0015129">
    <property type="term" value="F:lactate transmembrane transporter activity"/>
    <property type="evidence" value="ECO:0007669"/>
    <property type="project" value="InterPro"/>
</dbReference>
<organism evidence="9 10">
    <name type="scientific">Archaeoglobus fulgidus</name>
    <dbReference type="NCBI Taxonomy" id="2234"/>
    <lineage>
        <taxon>Archaea</taxon>
        <taxon>Methanobacteriati</taxon>
        <taxon>Methanobacteriota</taxon>
        <taxon>Archaeoglobi</taxon>
        <taxon>Archaeoglobales</taxon>
        <taxon>Archaeoglobaceae</taxon>
        <taxon>Archaeoglobus</taxon>
    </lineage>
</organism>
<keyword evidence="4 7" id="KW-0812">Transmembrane</keyword>
<evidence type="ECO:0000313" key="9">
    <source>
        <dbReference type="EMBL" id="KUK07263.1"/>
    </source>
</evidence>
<comment type="subcellular location">
    <subcellularLocation>
        <location evidence="1">Cell membrane</location>
        <topology evidence="1">Multi-pass membrane protein</topology>
    </subcellularLocation>
</comment>
<reference evidence="10 11" key="2">
    <citation type="journal article" date="2015" name="MBio">
        <title>Genome-Resolved Metagenomic Analysis Reveals Roles for Candidate Phyla and Other Microbial Community Members in Biogeochemical Transformations in Oil Reservoirs.</title>
        <authorList>
            <person name="Hu P."/>
            <person name="Tom L."/>
            <person name="Singh A."/>
            <person name="Thomas B.C."/>
            <person name="Baker B.J."/>
            <person name="Piceno Y.M."/>
            <person name="Andersen G.L."/>
            <person name="Banfield J.F."/>
        </authorList>
    </citation>
    <scope>NUCLEOTIDE SEQUENCE [LARGE SCALE GENOMIC DNA]</scope>
</reference>
<evidence type="ECO:0000313" key="8">
    <source>
        <dbReference type="EMBL" id="KUJ93900.1"/>
    </source>
</evidence>
<evidence type="ECO:0000256" key="5">
    <source>
        <dbReference type="ARBA" id="ARBA00022989"/>
    </source>
</evidence>
<evidence type="ECO:0000313" key="11">
    <source>
        <dbReference type="Proteomes" id="UP000054307"/>
    </source>
</evidence>
<gene>
    <name evidence="8" type="ORF">XD40_0934</name>
    <name evidence="9" type="ORF">XD48_0526</name>
</gene>
<evidence type="ECO:0000256" key="6">
    <source>
        <dbReference type="ARBA" id="ARBA00023136"/>
    </source>
</evidence>
<keyword evidence="6 7" id="KW-0472">Membrane</keyword>
<feature type="transmembrane region" description="Helical" evidence="7">
    <location>
        <begin position="64"/>
        <end position="87"/>
    </location>
</feature>
<feature type="transmembrane region" description="Helical" evidence="7">
    <location>
        <begin position="155"/>
        <end position="176"/>
    </location>
</feature>
<dbReference type="Proteomes" id="UP000054307">
    <property type="component" value="Unassembled WGS sequence"/>
</dbReference>
<reference evidence="9" key="1">
    <citation type="journal article" date="2015" name="MBio">
        <title>Genome-resolved metagenomic analysis reveals roles for candidate phyla and other microbial community members in biogeochemical transformations in oil reservoirs.</title>
        <authorList>
            <person name="Hu P."/>
            <person name="Tom L."/>
            <person name="Singh A."/>
            <person name="Thomas B.C."/>
            <person name="Baker B.J."/>
            <person name="Piceno Y.M."/>
            <person name="Andersen G.L."/>
            <person name="Banfield J.F."/>
        </authorList>
    </citation>
    <scope>NUCLEOTIDE SEQUENCE [LARGE SCALE GENOMIC DNA]</scope>
    <source>
        <strain evidence="9">49_2300</strain>
        <strain evidence="8">49_95</strain>
    </source>
</reference>
<evidence type="ECO:0000313" key="10">
    <source>
        <dbReference type="Proteomes" id="UP000054015"/>
    </source>
</evidence>
<accession>A0A101E2A6</accession>
<dbReference type="EMBL" id="LGEQ01000013">
    <property type="protein sequence ID" value="KUJ93900.1"/>
    <property type="molecule type" value="Genomic_DNA"/>
</dbReference>
<dbReference type="InterPro" id="IPR003804">
    <property type="entry name" value="Lactate_perm"/>
</dbReference>
<protein>
    <submittedName>
        <fullName evidence="9">L-lactate permease (LctP)</fullName>
    </submittedName>
</protein>
<evidence type="ECO:0000256" key="3">
    <source>
        <dbReference type="ARBA" id="ARBA00022475"/>
    </source>
</evidence>
<evidence type="ECO:0000256" key="2">
    <source>
        <dbReference type="ARBA" id="ARBA00022448"/>
    </source>
</evidence>
<dbReference type="GO" id="GO:0005886">
    <property type="term" value="C:plasma membrane"/>
    <property type="evidence" value="ECO:0007669"/>
    <property type="project" value="UniProtKB-SubCell"/>
</dbReference>